<sequence>MITEKKTENLNLITKLSISLYEDEEIERLILERDNSPIGIAKLTQTLITNANSEVVKKTISTMEFILYNFKKYTQI</sequence>
<dbReference type="EMBL" id="JAEUAH010000013">
    <property type="protein sequence ID" value="MBM0651003.1"/>
    <property type="molecule type" value="Genomic_DNA"/>
</dbReference>
<evidence type="ECO:0000313" key="2">
    <source>
        <dbReference type="Proteomes" id="UP000603506"/>
    </source>
</evidence>
<dbReference type="Proteomes" id="UP000603506">
    <property type="component" value="Unassembled WGS sequence"/>
</dbReference>
<keyword evidence="2" id="KW-1185">Reference proteome</keyword>
<proteinExistence type="predicted"/>
<reference evidence="1 2" key="1">
    <citation type="submission" date="2021-01" db="EMBL/GenBank/DDBJ databases">
        <title>Evidence that Capnocytophaga endodontalis is a later homotypic synonym for Capnocytophaga genospecies AHN8471, and request for opinion on proposed recognition of strain AHN8471 as type strain of the species.</title>
        <authorList>
            <person name="Nicholson A.C."/>
            <person name="Hopper C.L."/>
            <person name="Gulvik C.A."/>
            <person name="Mcquiston J.R."/>
            <person name="Lau E.F."/>
        </authorList>
    </citation>
    <scope>NUCLEOTIDE SEQUENCE [LARGE SCALE GENOMIC DNA]</scope>
    <source>
        <strain evidence="1 2">AHN9576</strain>
    </source>
</reference>
<name>A0ABS1YY97_9FLAO</name>
<protein>
    <submittedName>
        <fullName evidence="1">Uncharacterized protein</fullName>
    </submittedName>
</protein>
<comment type="caution">
    <text evidence="1">The sequence shown here is derived from an EMBL/GenBank/DDBJ whole genome shotgun (WGS) entry which is preliminary data.</text>
</comment>
<accession>A0ABS1YY97</accession>
<gene>
    <name evidence="1" type="ORF">JNB19_09615</name>
</gene>
<dbReference type="RefSeq" id="WP_203093385.1">
    <property type="nucleotide sequence ID" value="NZ_JAESPH010000004.1"/>
</dbReference>
<organism evidence="1 2">
    <name type="scientific">Capnocytophaga genosp. AHN8471</name>
    <dbReference type="NCBI Taxonomy" id="327574"/>
    <lineage>
        <taxon>Bacteria</taxon>
        <taxon>Pseudomonadati</taxon>
        <taxon>Bacteroidota</taxon>
        <taxon>Flavobacteriia</taxon>
        <taxon>Flavobacteriales</taxon>
        <taxon>Flavobacteriaceae</taxon>
        <taxon>Capnocytophaga</taxon>
    </lineage>
</organism>
<evidence type="ECO:0000313" key="1">
    <source>
        <dbReference type="EMBL" id="MBM0651003.1"/>
    </source>
</evidence>